<reference evidence="2" key="1">
    <citation type="submission" date="2022-06" db="EMBL/GenBank/DDBJ databases">
        <title>Genomic Encyclopedia of Archaeal and Bacterial Type Strains, Phase II (KMG-II): from individual species to whole genera.</title>
        <authorList>
            <person name="Goeker M."/>
        </authorList>
    </citation>
    <scope>NUCLEOTIDE SEQUENCE</scope>
    <source>
        <strain evidence="2">DSM 43935</strain>
    </source>
</reference>
<keyword evidence="2" id="KW-0378">Hydrolase</keyword>
<dbReference type="Pfam" id="PF12697">
    <property type="entry name" value="Abhydrolase_6"/>
    <property type="match status" value="1"/>
</dbReference>
<name>A0AAE3KJ24_9PSEU</name>
<proteinExistence type="predicted"/>
<keyword evidence="3" id="KW-1185">Reference proteome</keyword>
<dbReference type="GO" id="GO:0016787">
    <property type="term" value="F:hydrolase activity"/>
    <property type="evidence" value="ECO:0007669"/>
    <property type="project" value="UniProtKB-KW"/>
</dbReference>
<evidence type="ECO:0000313" key="2">
    <source>
        <dbReference type="EMBL" id="MCP2168592.1"/>
    </source>
</evidence>
<feature type="domain" description="AB hydrolase-1" evidence="1">
    <location>
        <begin position="11"/>
        <end position="277"/>
    </location>
</feature>
<dbReference type="RefSeq" id="WP_253776576.1">
    <property type="nucleotide sequence ID" value="NZ_JAMTCK010000014.1"/>
</dbReference>
<accession>A0AAE3KJ24</accession>
<dbReference type="AlphaFoldDB" id="A0AAE3KJ24"/>
<evidence type="ECO:0000313" key="3">
    <source>
        <dbReference type="Proteomes" id="UP001206128"/>
    </source>
</evidence>
<gene>
    <name evidence="2" type="ORF">LX83_005470</name>
</gene>
<dbReference type="InterPro" id="IPR000073">
    <property type="entry name" value="AB_hydrolase_1"/>
</dbReference>
<dbReference type="Proteomes" id="UP001206128">
    <property type="component" value="Unassembled WGS sequence"/>
</dbReference>
<evidence type="ECO:0000259" key="1">
    <source>
        <dbReference type="Pfam" id="PF12697"/>
    </source>
</evidence>
<sequence>MTQLPPAETLFVLVHGAWHSSVHWAATQRALAGHGLASIAVDLPGHGIDAPVPSGYLLAGQPGLATEKSAVADVTMRDNADAVLAVLADVRPRFRHVVLVAHSAGGGPASAATERAPDLVDHLVYLSAFVPAGRPRFADYIGAEENADAVIIPPVGDPAELGAFRINPLSDDPDLVATIRRAFLNDLPAAAPDGWRHLLHPDLPTAVFAEPVPVTAERWGRVRRTYVRLTDDLALPLGTQDLMIREADRTTPEHPFQVRSLPGGHSPFVTRPDDLAALLASLAPGVNTAHGDPR</sequence>
<dbReference type="PANTHER" id="PTHR37017:SF11">
    <property type="entry name" value="ESTERASE_LIPASE_THIOESTERASE DOMAIN-CONTAINING PROTEIN"/>
    <property type="match status" value="1"/>
</dbReference>
<protein>
    <submittedName>
        <fullName evidence="2">Alpha/beta hydrolase family protein</fullName>
    </submittedName>
</protein>
<dbReference type="InterPro" id="IPR052897">
    <property type="entry name" value="Sec-Metab_Biosynth_Hydrolase"/>
</dbReference>
<dbReference type="EMBL" id="JAMTCK010000014">
    <property type="protein sequence ID" value="MCP2168592.1"/>
    <property type="molecule type" value="Genomic_DNA"/>
</dbReference>
<dbReference type="PANTHER" id="PTHR37017">
    <property type="entry name" value="AB HYDROLASE-1 DOMAIN-CONTAINING PROTEIN-RELATED"/>
    <property type="match status" value="1"/>
</dbReference>
<dbReference type="SUPFAM" id="SSF53474">
    <property type="entry name" value="alpha/beta-Hydrolases"/>
    <property type="match status" value="1"/>
</dbReference>
<dbReference type="InterPro" id="IPR029058">
    <property type="entry name" value="AB_hydrolase_fold"/>
</dbReference>
<dbReference type="Gene3D" id="3.40.50.1820">
    <property type="entry name" value="alpha/beta hydrolase"/>
    <property type="match status" value="1"/>
</dbReference>
<comment type="caution">
    <text evidence="2">The sequence shown here is derived from an EMBL/GenBank/DDBJ whole genome shotgun (WGS) entry which is preliminary data.</text>
</comment>
<organism evidence="2 3">
    <name type="scientific">Goodfellowiella coeruleoviolacea</name>
    <dbReference type="NCBI Taxonomy" id="334858"/>
    <lineage>
        <taxon>Bacteria</taxon>
        <taxon>Bacillati</taxon>
        <taxon>Actinomycetota</taxon>
        <taxon>Actinomycetes</taxon>
        <taxon>Pseudonocardiales</taxon>
        <taxon>Pseudonocardiaceae</taxon>
        <taxon>Goodfellowiella</taxon>
    </lineage>
</organism>